<feature type="domain" description="CBM-cenC" evidence="2">
    <location>
        <begin position="234"/>
        <end position="375"/>
    </location>
</feature>
<evidence type="ECO:0000256" key="1">
    <source>
        <dbReference type="ARBA" id="ARBA00022801"/>
    </source>
</evidence>
<dbReference type="Gene3D" id="2.60.120.260">
    <property type="entry name" value="Galactose-binding domain-like"/>
    <property type="match status" value="2"/>
</dbReference>
<protein>
    <recommendedName>
        <fullName evidence="2">CBM-cenC domain-containing protein</fullName>
    </recommendedName>
</protein>
<comment type="caution">
    <text evidence="3">The sequence shown here is derived from an EMBL/GenBank/DDBJ whole genome shotgun (WGS) entry which is preliminary data.</text>
</comment>
<gene>
    <name evidence="3" type="ORF">GCM10010918_50690</name>
</gene>
<organism evidence="3 4">
    <name type="scientific">Paenibacillus radicis</name>
    <name type="common">ex Gao et al. 2016</name>
    <dbReference type="NCBI Taxonomy" id="1737354"/>
    <lineage>
        <taxon>Bacteria</taxon>
        <taxon>Bacillati</taxon>
        <taxon>Bacillota</taxon>
        <taxon>Bacilli</taxon>
        <taxon>Bacillales</taxon>
        <taxon>Paenibacillaceae</taxon>
        <taxon>Paenibacillus</taxon>
    </lineage>
</organism>
<dbReference type="Pfam" id="PF02018">
    <property type="entry name" value="CBM_4_9"/>
    <property type="match status" value="1"/>
</dbReference>
<evidence type="ECO:0000313" key="4">
    <source>
        <dbReference type="Proteomes" id="UP000600247"/>
    </source>
</evidence>
<keyword evidence="1" id="KW-0378">Hydrolase</keyword>
<evidence type="ECO:0000259" key="2">
    <source>
        <dbReference type="Pfam" id="PF02018"/>
    </source>
</evidence>
<reference evidence="3 4" key="1">
    <citation type="journal article" date="2014" name="Int. J. Syst. Evol. Microbiol.">
        <title>Complete genome sequence of Corynebacterium casei LMG S-19264T (=DSM 44701T), isolated from a smear-ripened cheese.</title>
        <authorList>
            <consortium name="US DOE Joint Genome Institute (JGI-PGF)"/>
            <person name="Walter F."/>
            <person name="Albersmeier A."/>
            <person name="Kalinowski J."/>
            <person name="Ruckert C."/>
        </authorList>
    </citation>
    <scope>NUCLEOTIDE SEQUENCE [LARGE SCALE GENOMIC DNA]</scope>
    <source>
        <strain evidence="3 4">CGMCC 1.15286</strain>
    </source>
</reference>
<evidence type="ECO:0000313" key="3">
    <source>
        <dbReference type="EMBL" id="GGG86363.1"/>
    </source>
</evidence>
<keyword evidence="4" id="KW-1185">Reference proteome</keyword>
<dbReference type="RefSeq" id="WP_188892486.1">
    <property type="nucleotide sequence ID" value="NZ_BMHY01000016.1"/>
</dbReference>
<dbReference type="GO" id="GO:0016798">
    <property type="term" value="F:hydrolase activity, acting on glycosyl bonds"/>
    <property type="evidence" value="ECO:0007669"/>
    <property type="project" value="InterPro"/>
</dbReference>
<accession>A0A917HQL7</accession>
<dbReference type="AlphaFoldDB" id="A0A917HQL7"/>
<dbReference type="EMBL" id="BMHY01000016">
    <property type="protein sequence ID" value="GGG86363.1"/>
    <property type="molecule type" value="Genomic_DNA"/>
</dbReference>
<dbReference type="Proteomes" id="UP000600247">
    <property type="component" value="Unassembled WGS sequence"/>
</dbReference>
<name>A0A917HQL7_9BACL</name>
<sequence>MILLLNGMVFTNSVAYANGDETTYYYDAQNRLVKTIRLVGALTYQTDYIYDSNGNLLKKVTKQIAAVKKNIIVNGSFEKNTGTTGVADGWVKFDASGVGGVFNVNQTLAVSGANSQQLTAYNMSATGYLNVYQDVRLNQNSNYAFNAMINIATLTNARFQVAVHYYNSLGEFVGADAPVEYNNRTNGWLSVSGILKTPANGVKARIHLHATAIAANSSVDIYMDSVSLSLGTEANVFNNGGFDEYTGTNGAADGWAKFDASAGLAAYESVENPSTGGRSQRLAVNGMGPLGYFNIYQEVYLLSNKKYNLSGKINIAALSNARFQVAVHYYSASGMFLGSATPFELNQTTNGWLDIQGALTAPIDAARARIHLHVTSTTAATSSADIQVDDFKLIRIN</sequence>
<proteinExistence type="predicted"/>
<dbReference type="InterPro" id="IPR003305">
    <property type="entry name" value="CenC_carb-bd"/>
</dbReference>